<dbReference type="EMBL" id="KN840441">
    <property type="protein sequence ID" value="KIP12185.1"/>
    <property type="molecule type" value="Genomic_DNA"/>
</dbReference>
<name>A0A0C3SFJ3_PHLG1</name>
<dbReference type="OrthoDB" id="2953893at2759"/>
<feature type="transmembrane region" description="Helical" evidence="1">
    <location>
        <begin position="143"/>
        <end position="164"/>
    </location>
</feature>
<gene>
    <name evidence="3" type="ORF">PHLGIDRAFT_98571</name>
</gene>
<dbReference type="HOGENOM" id="CLU_046025_2_1_1"/>
<feature type="transmembrane region" description="Helical" evidence="1">
    <location>
        <begin position="71"/>
        <end position="91"/>
    </location>
</feature>
<dbReference type="PANTHER" id="PTHR40465">
    <property type="entry name" value="CHROMOSOME 1, WHOLE GENOME SHOTGUN SEQUENCE"/>
    <property type="match status" value="1"/>
</dbReference>
<evidence type="ECO:0000313" key="4">
    <source>
        <dbReference type="Proteomes" id="UP000053257"/>
    </source>
</evidence>
<evidence type="ECO:0000259" key="2">
    <source>
        <dbReference type="Pfam" id="PF20152"/>
    </source>
</evidence>
<feature type="transmembrane region" description="Helical" evidence="1">
    <location>
        <begin position="209"/>
        <end position="230"/>
    </location>
</feature>
<keyword evidence="4" id="KW-1185">Reference proteome</keyword>
<dbReference type="Pfam" id="PF20152">
    <property type="entry name" value="DUF6534"/>
    <property type="match status" value="1"/>
</dbReference>
<dbReference type="AlphaFoldDB" id="A0A0C3SFJ3"/>
<accession>A0A0C3SFJ3</accession>
<evidence type="ECO:0000313" key="3">
    <source>
        <dbReference type="EMBL" id="KIP12185.1"/>
    </source>
</evidence>
<organism evidence="3 4">
    <name type="scientific">Phlebiopsis gigantea (strain 11061_1 CR5-6)</name>
    <name type="common">White-rot fungus</name>
    <name type="synonym">Peniophora gigantea</name>
    <dbReference type="NCBI Taxonomy" id="745531"/>
    <lineage>
        <taxon>Eukaryota</taxon>
        <taxon>Fungi</taxon>
        <taxon>Dikarya</taxon>
        <taxon>Basidiomycota</taxon>
        <taxon>Agaricomycotina</taxon>
        <taxon>Agaricomycetes</taxon>
        <taxon>Polyporales</taxon>
        <taxon>Phanerochaetaceae</taxon>
        <taxon>Phlebiopsis</taxon>
    </lineage>
</organism>
<dbReference type="Proteomes" id="UP000053257">
    <property type="component" value="Unassembled WGS sequence"/>
</dbReference>
<evidence type="ECO:0000256" key="1">
    <source>
        <dbReference type="SAM" id="Phobius"/>
    </source>
</evidence>
<feature type="transmembrane region" description="Helical" evidence="1">
    <location>
        <begin position="6"/>
        <end position="23"/>
    </location>
</feature>
<feature type="transmembrane region" description="Helical" evidence="1">
    <location>
        <begin position="100"/>
        <end position="123"/>
    </location>
</feature>
<feature type="transmembrane region" description="Helical" evidence="1">
    <location>
        <begin position="176"/>
        <end position="203"/>
    </location>
</feature>
<reference evidence="3 4" key="1">
    <citation type="journal article" date="2014" name="PLoS Genet.">
        <title>Analysis of the Phlebiopsis gigantea genome, transcriptome and secretome provides insight into its pioneer colonization strategies of wood.</title>
        <authorList>
            <person name="Hori C."/>
            <person name="Ishida T."/>
            <person name="Igarashi K."/>
            <person name="Samejima M."/>
            <person name="Suzuki H."/>
            <person name="Master E."/>
            <person name="Ferreira P."/>
            <person name="Ruiz-Duenas F.J."/>
            <person name="Held B."/>
            <person name="Canessa P."/>
            <person name="Larrondo L.F."/>
            <person name="Schmoll M."/>
            <person name="Druzhinina I.S."/>
            <person name="Kubicek C.P."/>
            <person name="Gaskell J.A."/>
            <person name="Kersten P."/>
            <person name="St John F."/>
            <person name="Glasner J."/>
            <person name="Sabat G."/>
            <person name="Splinter BonDurant S."/>
            <person name="Syed K."/>
            <person name="Yadav J."/>
            <person name="Mgbeahuruike A.C."/>
            <person name="Kovalchuk A."/>
            <person name="Asiegbu F.O."/>
            <person name="Lackner G."/>
            <person name="Hoffmeister D."/>
            <person name="Rencoret J."/>
            <person name="Gutierrez A."/>
            <person name="Sun H."/>
            <person name="Lindquist E."/>
            <person name="Barry K."/>
            <person name="Riley R."/>
            <person name="Grigoriev I.V."/>
            <person name="Henrissat B."/>
            <person name="Kues U."/>
            <person name="Berka R.M."/>
            <person name="Martinez A.T."/>
            <person name="Covert S.F."/>
            <person name="Blanchette R.A."/>
            <person name="Cullen D."/>
        </authorList>
    </citation>
    <scope>NUCLEOTIDE SEQUENCE [LARGE SCALE GENOMIC DNA]</scope>
    <source>
        <strain evidence="3 4">11061_1 CR5-6</strain>
    </source>
</reference>
<keyword evidence="1" id="KW-1133">Transmembrane helix</keyword>
<proteinExistence type="predicted"/>
<keyword evidence="1" id="KW-0472">Membrane</keyword>
<dbReference type="InterPro" id="IPR045339">
    <property type="entry name" value="DUF6534"/>
</dbReference>
<keyword evidence="1" id="KW-0812">Transmembrane</keyword>
<feature type="domain" description="DUF6534" evidence="2">
    <location>
        <begin position="148"/>
        <end position="234"/>
    </location>
</feature>
<sequence>MLNWGLFGALSIQVYWYYVSFPHDGRLPKYMVYGIYVIEFAQTVLVSHDAFTAYAKFYGNLNELNAMQNEWLTVPVMSSIVSCSVQMYYAYRLFILTKSWLLVSAVCAIAVTQATAGIIAGVQAFLIGNFSGLASKAFASEPIWLAGSAACDVIIAVSMAYFLLSQRTQVTETRAIIMKLVHVIVETGALTATAAVVDISLYFGFPHNNYHACVALVLAKLYSNSLLVLFNTRARVVGGRNWTPDVIHELRRGGSAPTQQVPVSLSARSAASSLGGVHVHEEIWVNTDDMEMHERASDKMKRRRSLSEGM</sequence>
<dbReference type="PANTHER" id="PTHR40465:SF1">
    <property type="entry name" value="DUF6534 DOMAIN-CONTAINING PROTEIN"/>
    <property type="match status" value="1"/>
</dbReference>
<protein>
    <recommendedName>
        <fullName evidence="2">DUF6534 domain-containing protein</fullName>
    </recommendedName>
</protein>